<sequence length="422" mass="45831">KPNGTPLFNPPSSPDLSLNKTSDSDDLDLILNQPQVKSAEGNVIKGSVWTPIATGPSIPLAKVNKILNKAPLTHKPASIPTRRSRRIKQAKKKTPKKTAKTSRAKRSNAPRLLDSSLSPDNTNLFNDKGTSQFTMSSVTQPSNGPDYSNKGLSTKQLIAALDQEPTMELDDLFRMDPPLPPDTGIAPSLVNSREASRALELTRLTPVPAPIERQGVSSLPFVENSSNQPALSLLQANSTPQGQTQALEMSEEAETAANILDRQWSLFLKACSSNDTSLMQTTLTQAHSTQLLLQRLVGFDDMMRLLDNWSAKKELDKLEAEMKAPKKSGPAPMILDKELSKGTPQDNPNILGKNPEIKYLKLVPGGSNMPNAHLPPPPPLTNPLTTSHPPGNSPPFVPEMDICSPLSTQNQNSYYIPPHHLG</sequence>
<keyword evidence="3" id="KW-1185">Reference proteome</keyword>
<accession>A0A2N5VZC9</accession>
<feature type="region of interest" description="Disordered" evidence="1">
    <location>
        <begin position="321"/>
        <end position="398"/>
    </location>
</feature>
<feature type="non-terminal residue" evidence="2">
    <location>
        <position position="1"/>
    </location>
</feature>
<protein>
    <submittedName>
        <fullName evidence="2">Uncharacterized protein</fullName>
    </submittedName>
</protein>
<evidence type="ECO:0000313" key="3">
    <source>
        <dbReference type="Proteomes" id="UP000235388"/>
    </source>
</evidence>
<dbReference type="EMBL" id="PGCJ01000034">
    <property type="protein sequence ID" value="PLW55282.1"/>
    <property type="molecule type" value="Genomic_DNA"/>
</dbReference>
<evidence type="ECO:0000313" key="2">
    <source>
        <dbReference type="EMBL" id="PLW55282.1"/>
    </source>
</evidence>
<gene>
    <name evidence="2" type="ORF">PCANC_10511</name>
</gene>
<comment type="caution">
    <text evidence="2">The sequence shown here is derived from an EMBL/GenBank/DDBJ whole genome shotgun (WGS) entry which is preliminary data.</text>
</comment>
<feature type="compositionally biased region" description="Basic residues" evidence="1">
    <location>
        <begin position="82"/>
        <end position="108"/>
    </location>
</feature>
<feature type="region of interest" description="Disordered" evidence="1">
    <location>
        <begin position="72"/>
        <end position="151"/>
    </location>
</feature>
<organism evidence="2 3">
    <name type="scientific">Puccinia coronata f. sp. avenae</name>
    <dbReference type="NCBI Taxonomy" id="200324"/>
    <lineage>
        <taxon>Eukaryota</taxon>
        <taxon>Fungi</taxon>
        <taxon>Dikarya</taxon>
        <taxon>Basidiomycota</taxon>
        <taxon>Pucciniomycotina</taxon>
        <taxon>Pucciniomycetes</taxon>
        <taxon>Pucciniales</taxon>
        <taxon>Pucciniaceae</taxon>
        <taxon>Puccinia</taxon>
    </lineage>
</organism>
<dbReference type="Proteomes" id="UP000235388">
    <property type="component" value="Unassembled WGS sequence"/>
</dbReference>
<reference evidence="2 3" key="1">
    <citation type="submission" date="2017-11" db="EMBL/GenBank/DDBJ databases">
        <title>De novo assembly and phasing of dikaryotic genomes from two isolates of Puccinia coronata f. sp. avenae, the causal agent of oat crown rust.</title>
        <authorList>
            <person name="Miller M.E."/>
            <person name="Zhang Y."/>
            <person name="Omidvar V."/>
            <person name="Sperschneider J."/>
            <person name="Schwessinger B."/>
            <person name="Raley C."/>
            <person name="Palmer J.M."/>
            <person name="Garnica D."/>
            <person name="Upadhyaya N."/>
            <person name="Rathjen J."/>
            <person name="Taylor J.M."/>
            <person name="Park R.F."/>
            <person name="Dodds P.N."/>
            <person name="Hirsch C.D."/>
            <person name="Kianian S.F."/>
            <person name="Figueroa M."/>
        </authorList>
    </citation>
    <scope>NUCLEOTIDE SEQUENCE [LARGE SCALE GENOMIC DNA]</scope>
    <source>
        <strain evidence="2">12NC29</strain>
    </source>
</reference>
<dbReference type="AlphaFoldDB" id="A0A2N5VZC9"/>
<evidence type="ECO:0000256" key="1">
    <source>
        <dbReference type="SAM" id="MobiDB-lite"/>
    </source>
</evidence>
<feature type="compositionally biased region" description="Polar residues" evidence="1">
    <location>
        <begin position="115"/>
        <end position="151"/>
    </location>
</feature>
<feature type="region of interest" description="Disordered" evidence="1">
    <location>
        <begin position="1"/>
        <end position="26"/>
    </location>
</feature>
<name>A0A2N5VZC9_9BASI</name>
<proteinExistence type="predicted"/>